<accession>A0A2N3PNP1</accession>
<evidence type="ECO:0000313" key="2">
    <source>
        <dbReference type="Proteomes" id="UP000233293"/>
    </source>
</evidence>
<evidence type="ECO:0008006" key="3">
    <source>
        <dbReference type="Google" id="ProtNLM"/>
    </source>
</evidence>
<comment type="caution">
    <text evidence="1">The sequence shown here is derived from an EMBL/GenBank/DDBJ whole genome shotgun (WGS) entry which is preliminary data.</text>
</comment>
<keyword evidence="2" id="KW-1185">Reference proteome</keyword>
<gene>
    <name evidence="1" type="ORF">CWS72_23705</name>
</gene>
<dbReference type="RefSeq" id="WP_101253130.1">
    <property type="nucleotide sequence ID" value="NZ_PIUM01000039.1"/>
</dbReference>
<dbReference type="Proteomes" id="UP000233293">
    <property type="component" value="Unassembled WGS sequence"/>
</dbReference>
<protein>
    <recommendedName>
        <fullName evidence="3">Holin</fullName>
    </recommendedName>
</protein>
<proteinExistence type="predicted"/>
<name>A0A2N3PNP1_9PROT</name>
<dbReference type="EMBL" id="PIUM01000039">
    <property type="protein sequence ID" value="PKU22016.1"/>
    <property type="molecule type" value="Genomic_DNA"/>
</dbReference>
<evidence type="ECO:0000313" key="1">
    <source>
        <dbReference type="EMBL" id="PKU22016.1"/>
    </source>
</evidence>
<reference evidence="2" key="1">
    <citation type="submission" date="2017-12" db="EMBL/GenBank/DDBJ databases">
        <title>Draft genome sequence of Telmatospirillum siberiense 26-4b1T, an acidotolerant peatland alphaproteobacterium potentially involved in sulfur cycling.</title>
        <authorList>
            <person name="Hausmann B."/>
            <person name="Pjevac P."/>
            <person name="Schreck K."/>
            <person name="Herbold C.W."/>
            <person name="Daims H."/>
            <person name="Wagner M."/>
            <person name="Pester M."/>
            <person name="Loy A."/>
        </authorList>
    </citation>
    <scope>NUCLEOTIDE SEQUENCE [LARGE SCALE GENOMIC DNA]</scope>
    <source>
        <strain evidence="2">26-4b1</strain>
    </source>
</reference>
<dbReference type="AlphaFoldDB" id="A0A2N3PNP1"/>
<sequence length="86" mass="9957">MSRFWLVLFPFVIWSCAAYTAWRIYEMVAIGGYANWTDIVKLLAALVTAIVAQGQAQRRYDERQQAKRALREWAEEDELKSGKSDV</sequence>
<organism evidence="1 2">
    <name type="scientific">Telmatospirillum siberiense</name>
    <dbReference type="NCBI Taxonomy" id="382514"/>
    <lineage>
        <taxon>Bacteria</taxon>
        <taxon>Pseudomonadati</taxon>
        <taxon>Pseudomonadota</taxon>
        <taxon>Alphaproteobacteria</taxon>
        <taxon>Rhodospirillales</taxon>
        <taxon>Rhodospirillaceae</taxon>
        <taxon>Telmatospirillum</taxon>
    </lineage>
</organism>